<dbReference type="InterPro" id="IPR011747">
    <property type="entry name" value="CHP02241"/>
</dbReference>
<dbReference type="InterPro" id="IPR010667">
    <property type="entry name" value="Phage_T4_Gp19"/>
</dbReference>
<dbReference type="EMBL" id="BMER01000003">
    <property type="protein sequence ID" value="GGG92488.1"/>
    <property type="molecule type" value="Genomic_DNA"/>
</dbReference>
<sequence>MFGQSGWSLPVAFYFKVTFSGQQGIEDIAFQEVSGLSAELDIETQQEGGVNDAVLHLPKGIKTGRVSMKRAMLPVGSGAGASLTEWITNTLNFDEGKPIQPRDLLIHLLDAKGETLHLWECGGAYPVKWATESFESQKNAVAIINLEFACKTIKQTK</sequence>
<dbReference type="PANTHER" id="PTHR38009:SF1">
    <property type="entry name" value="CONSERVED HYPOTHETICAL PHAGE TAIL PROTEIN"/>
    <property type="match status" value="1"/>
</dbReference>
<dbReference type="GO" id="GO:0005198">
    <property type="term" value="F:structural molecule activity"/>
    <property type="evidence" value="ECO:0007669"/>
    <property type="project" value="InterPro"/>
</dbReference>
<reference evidence="1" key="1">
    <citation type="journal article" date="2014" name="Int. J. Syst. Evol. Microbiol.">
        <title>Complete genome sequence of Corynebacterium casei LMG S-19264T (=DSM 44701T), isolated from a smear-ripened cheese.</title>
        <authorList>
            <consortium name="US DOE Joint Genome Institute (JGI-PGF)"/>
            <person name="Walter F."/>
            <person name="Albersmeier A."/>
            <person name="Kalinowski J."/>
            <person name="Ruckert C."/>
        </authorList>
    </citation>
    <scope>NUCLEOTIDE SEQUENCE</scope>
    <source>
        <strain evidence="1">CGMCC 1.12195</strain>
    </source>
</reference>
<reference evidence="1" key="2">
    <citation type="submission" date="2020-09" db="EMBL/GenBank/DDBJ databases">
        <authorList>
            <person name="Sun Q."/>
            <person name="Zhou Y."/>
        </authorList>
    </citation>
    <scope>NUCLEOTIDE SEQUENCE</scope>
    <source>
        <strain evidence="1">CGMCC 1.12195</strain>
    </source>
</reference>
<keyword evidence="2" id="KW-1185">Reference proteome</keyword>
<evidence type="ECO:0000313" key="2">
    <source>
        <dbReference type="Proteomes" id="UP000660862"/>
    </source>
</evidence>
<protein>
    <submittedName>
        <fullName evidence="1">Phage tail protein</fullName>
    </submittedName>
</protein>
<dbReference type="RefSeq" id="WP_188506800.1">
    <property type="nucleotide sequence ID" value="NZ_BMER01000003.1"/>
</dbReference>
<evidence type="ECO:0000313" key="1">
    <source>
        <dbReference type="EMBL" id="GGG92488.1"/>
    </source>
</evidence>
<proteinExistence type="predicted"/>
<organism evidence="1 2">
    <name type="scientific">Parapedobacter pyrenivorans</name>
    <dbReference type="NCBI Taxonomy" id="1305674"/>
    <lineage>
        <taxon>Bacteria</taxon>
        <taxon>Pseudomonadati</taxon>
        <taxon>Bacteroidota</taxon>
        <taxon>Sphingobacteriia</taxon>
        <taxon>Sphingobacteriales</taxon>
        <taxon>Sphingobacteriaceae</taxon>
        <taxon>Parapedobacter</taxon>
    </lineage>
</organism>
<accession>A0A917HV86</accession>
<dbReference type="AlphaFoldDB" id="A0A917HV86"/>
<dbReference type="Pfam" id="PF06841">
    <property type="entry name" value="Phage_T4_gp19"/>
    <property type="match status" value="1"/>
</dbReference>
<comment type="caution">
    <text evidence="1">The sequence shown here is derived from an EMBL/GenBank/DDBJ whole genome shotgun (WGS) entry which is preliminary data.</text>
</comment>
<name>A0A917HV86_9SPHI</name>
<gene>
    <name evidence="1" type="ORF">GCM10007415_29100</name>
</gene>
<dbReference type="NCBIfam" id="TIGR02241">
    <property type="entry name" value="conserved hypothetical phage tail region protein"/>
    <property type="match status" value="1"/>
</dbReference>
<dbReference type="PANTHER" id="PTHR38009">
    <property type="entry name" value="CONSERVED HYPOTHETICAL PHAGE TAIL PROTEIN"/>
    <property type="match status" value="1"/>
</dbReference>
<dbReference type="Proteomes" id="UP000660862">
    <property type="component" value="Unassembled WGS sequence"/>
</dbReference>